<keyword evidence="4" id="KW-1185">Reference proteome</keyword>
<accession>A0ABS6JS20</accession>
<dbReference type="RefSeq" id="WP_088075486.1">
    <property type="nucleotide sequence ID" value="NZ_JAHQCR010000034.1"/>
</dbReference>
<gene>
    <name evidence="3" type="ORF">KS407_07825</name>
</gene>
<organism evidence="3 4">
    <name type="scientific">Evansella alkalicola</name>
    <dbReference type="NCBI Taxonomy" id="745819"/>
    <lineage>
        <taxon>Bacteria</taxon>
        <taxon>Bacillati</taxon>
        <taxon>Bacillota</taxon>
        <taxon>Bacilli</taxon>
        <taxon>Bacillales</taxon>
        <taxon>Bacillaceae</taxon>
        <taxon>Evansella</taxon>
    </lineage>
</organism>
<dbReference type="Gene3D" id="3.40.50.720">
    <property type="entry name" value="NAD(P)-binding Rossmann-like Domain"/>
    <property type="match status" value="1"/>
</dbReference>
<dbReference type="PANTHER" id="PTHR24320:SF226">
    <property type="entry name" value="RETINOL DEHYDROGENASE 11"/>
    <property type="match status" value="1"/>
</dbReference>
<dbReference type="Pfam" id="PF00106">
    <property type="entry name" value="adh_short"/>
    <property type="match status" value="2"/>
</dbReference>
<dbReference type="PANTHER" id="PTHR24320">
    <property type="entry name" value="RETINOL DEHYDROGENASE"/>
    <property type="match status" value="1"/>
</dbReference>
<dbReference type="PRINTS" id="PR00081">
    <property type="entry name" value="GDHRDH"/>
</dbReference>
<evidence type="ECO:0000313" key="3">
    <source>
        <dbReference type="EMBL" id="MBU9721354.1"/>
    </source>
</evidence>
<sequence>MGDEKIVIITGANSGIGRAATYIFAKEGHVVIMACRNLEKSKVVQQEMMKETNNDNVDLMELDISSFASIRQFCSEFKEKYNRLDILIHNAAYFNHGSKFKLSPDNLELTFATNTFGPFVMTESLLEHLKKSNDPRILHASSNIVKHFFDEKRKIDFDKLIGEMDDTKGFSVYKMYSHSKMALVMLTFKMADEYSEHGIKVNALQINGAKMSKDTLKKVSPGWRLVARMQNLFFPPASKMADIYYYLCTSREWNNTTGRNINDKKEIMISSKDNPGIGLQIKQLTSNIFYPNYADKKENQDKLWEMCLEVSKDM</sequence>
<protein>
    <submittedName>
        <fullName evidence="3">SDR family NAD(P)-dependent oxidoreductase</fullName>
    </submittedName>
</protein>
<dbReference type="Proteomes" id="UP000790580">
    <property type="component" value="Unassembled WGS sequence"/>
</dbReference>
<keyword evidence="2" id="KW-0560">Oxidoreductase</keyword>
<dbReference type="EMBL" id="JAHQCR010000034">
    <property type="protein sequence ID" value="MBU9721354.1"/>
    <property type="molecule type" value="Genomic_DNA"/>
</dbReference>
<reference evidence="3 4" key="1">
    <citation type="submission" date="2021-06" db="EMBL/GenBank/DDBJ databases">
        <title>Bacillus sp. RD4P76, an endophyte from a halophyte.</title>
        <authorList>
            <person name="Sun J.-Q."/>
        </authorList>
    </citation>
    <scope>NUCLEOTIDE SEQUENCE [LARGE SCALE GENOMIC DNA]</scope>
    <source>
        <strain evidence="3 4">JCM 17098</strain>
    </source>
</reference>
<name>A0ABS6JS20_9BACI</name>
<comment type="similarity">
    <text evidence="1">Belongs to the short-chain dehydrogenases/reductases (SDR) family.</text>
</comment>
<proteinExistence type="inferred from homology"/>
<dbReference type="SUPFAM" id="SSF51735">
    <property type="entry name" value="NAD(P)-binding Rossmann-fold domains"/>
    <property type="match status" value="1"/>
</dbReference>
<dbReference type="InterPro" id="IPR002347">
    <property type="entry name" value="SDR_fam"/>
</dbReference>
<dbReference type="InterPro" id="IPR036291">
    <property type="entry name" value="NAD(P)-bd_dom_sf"/>
</dbReference>
<evidence type="ECO:0000256" key="2">
    <source>
        <dbReference type="ARBA" id="ARBA00023002"/>
    </source>
</evidence>
<comment type="caution">
    <text evidence="3">The sequence shown here is derived from an EMBL/GenBank/DDBJ whole genome shotgun (WGS) entry which is preliminary data.</text>
</comment>
<evidence type="ECO:0000313" key="4">
    <source>
        <dbReference type="Proteomes" id="UP000790580"/>
    </source>
</evidence>
<evidence type="ECO:0000256" key="1">
    <source>
        <dbReference type="ARBA" id="ARBA00006484"/>
    </source>
</evidence>